<protein>
    <submittedName>
        <fullName evidence="1">PWWP protein</fullName>
    </submittedName>
</protein>
<gene>
    <name evidence="1" type="ORF">OWV82_007404</name>
</gene>
<accession>A0ACC1Y6Z5</accession>
<organism evidence="1 2">
    <name type="scientific">Melia azedarach</name>
    <name type="common">Chinaberry tree</name>
    <dbReference type="NCBI Taxonomy" id="155640"/>
    <lineage>
        <taxon>Eukaryota</taxon>
        <taxon>Viridiplantae</taxon>
        <taxon>Streptophyta</taxon>
        <taxon>Embryophyta</taxon>
        <taxon>Tracheophyta</taxon>
        <taxon>Spermatophyta</taxon>
        <taxon>Magnoliopsida</taxon>
        <taxon>eudicotyledons</taxon>
        <taxon>Gunneridae</taxon>
        <taxon>Pentapetalae</taxon>
        <taxon>rosids</taxon>
        <taxon>malvids</taxon>
        <taxon>Sapindales</taxon>
        <taxon>Meliaceae</taxon>
        <taxon>Melia</taxon>
    </lineage>
</organism>
<evidence type="ECO:0000313" key="1">
    <source>
        <dbReference type="EMBL" id="KAJ4719426.1"/>
    </source>
</evidence>
<evidence type="ECO:0000313" key="2">
    <source>
        <dbReference type="Proteomes" id="UP001164539"/>
    </source>
</evidence>
<proteinExistence type="predicted"/>
<dbReference type="Proteomes" id="UP001164539">
    <property type="component" value="Chromosome 4"/>
</dbReference>
<comment type="caution">
    <text evidence="1">The sequence shown here is derived from an EMBL/GenBank/DDBJ whole genome shotgun (WGS) entry which is preliminary data.</text>
</comment>
<reference evidence="1 2" key="1">
    <citation type="journal article" date="2023" name="Science">
        <title>Complex scaffold remodeling in plant triterpene biosynthesis.</title>
        <authorList>
            <person name="De La Pena R."/>
            <person name="Hodgson H."/>
            <person name="Liu J.C."/>
            <person name="Stephenson M.J."/>
            <person name="Martin A.C."/>
            <person name="Owen C."/>
            <person name="Harkess A."/>
            <person name="Leebens-Mack J."/>
            <person name="Jimenez L.E."/>
            <person name="Osbourn A."/>
            <person name="Sattely E.S."/>
        </authorList>
    </citation>
    <scope>NUCLEOTIDE SEQUENCE [LARGE SCALE GENOMIC DNA]</scope>
    <source>
        <strain evidence="2">cv. JPN11</strain>
        <tissue evidence="1">Leaf</tissue>
    </source>
</reference>
<keyword evidence="2" id="KW-1185">Reference proteome</keyword>
<dbReference type="EMBL" id="CM051397">
    <property type="protein sequence ID" value="KAJ4719426.1"/>
    <property type="molecule type" value="Genomic_DNA"/>
</dbReference>
<sequence length="1162" mass="127189">MNSGVADEARVSVMELDSVTSESERCEDVKHRVRVPSDDNKSNSVENDMECGVFEVEKDKVSGNQIDTAGDDHFEYQNDEFDYTNDSIEAEYDLASSNVLRADGHVEVYKSLLSEFDDFVANEKMNVGTSRALSYGFEVGDMVWGKVKSHPWWPGHIFNEAFATSSVRRTRRDDYVLVAFFGDSSYGWFDPAELIPFDPHFMEKSQQTNSRTFVKAVEEAVDEASRRCGLGLTCKCRNPYNFRATNIQGYFTVDVPDFEPGGLYSANQIKKARDGFHPAETLSFVRQLASSVQCCDQMSIEFSKNKATVSAFRKAVFEEFDETYAQAFGVQPARPAHDRAEYQLGKQPPKAPLSGPLVIAEALGGGKSSKKPMKVKDHSKKDRFLFKRRDEPGDSRAPQLSQGQAGSLSPSAVMEGSSAIAAGDYVLQKRAPAPQTAVKFEHTGFISKEGTGSSGDLSGKEATTIDQASACSSTSGIQGDALGSRSSPEMQETKMRMVPDVALDYSGTDMSGKGPFLGLTDGISSSSQGKAEVPVDIKIEENVPRSSEGLQQLEPSFSAREDGGHILDQVQDSHMGARTLPIDGKRPVKKSPDGKMKAKILKRPLGDLSSEKLMTGEQKKKKKKKECVTETNFDHQQKHLIPRKGEVSVGNLTKKSAQVDPREDLRINNQKKDSGASTSAFNSVGTLPGVGVGNIEIELPQLLRDLHALALDPFHGLERNCPATIRQCFLRFRSLVYQKSLVLSPPSETEPIEVRTTKSSSSIGASGEIFLASKPVKHLARPDDPTKAGRKRLPSDRQGEIAAKRLKKISQLKSLTAEKKSSQRPLDSQRVEGKEYPAVLPQKTFRPDSVKKLESSPKVVEPTMLVMKFPPETSLPSAAELKARFGRFGSIDQSAIRVFWKSSTCRVVFRHKADAQAAYRYANGNNTLFGNVKVRYILREVEAPAPEVPDFDKVRGDDPSNEMSRIKDPTVVDRPTPASGLLPLQQTIQLKSCLKKPASDEAGQVTGGNGSKGTARVTFMLGGEESNRGEQMMVGNRNNFNNNNNNNNASFAEGGASSSSSVAMDFNSKNFHKVIPPSFSSSSSIPPLHSQFGKPLYNNIHLTEVSPRNSTHNLNTPTIPSPAPAAQPSIDISQQMLSLLARCNDVVTNVTGLLGYVPYHPL</sequence>
<name>A0ACC1Y6Z5_MELAZ</name>